<evidence type="ECO:0000259" key="5">
    <source>
        <dbReference type="Pfam" id="PF25967"/>
    </source>
</evidence>
<name>E3T2Z8_9ZZZZ</name>
<accession>E3T2Z8</accession>
<sequence>MQIKSLFPNRLSLMMVVVFFLAACDSGAPLVEDKGEPPVRPAKLIKVDSTNSKAFLNYPAVIQSQQLSVLSFEVSGKLKELSVVEAQQVKKGEVLARLDQRDLQAKLTSARAEFKNAEEEYQRAQRLIEQDAISKSKVEVRKSKFDVSKAKLETAQKALQDSVLMAPFDGAIAKVSIKKRQIIQPGKPAITILGNAGLEAVINIPSSIIVQGGKQEKLPTDSYVVLSAAPDRRIPVTFTEAALEADAATQTYEITFIFDAPKDLVILPGMNASVWIRDPRQSATGTNEITIPLTAIMTEGEQKYVWVVDDQDMTVSKRVIVVESDVGSTLGVTGLNSGETIVSAGVSSLSVGMKVRPWSKNQ</sequence>
<evidence type="ECO:0000313" key="6">
    <source>
        <dbReference type="EMBL" id="ACZ28610.1"/>
    </source>
</evidence>
<dbReference type="PANTHER" id="PTHR30469">
    <property type="entry name" value="MULTIDRUG RESISTANCE PROTEIN MDTA"/>
    <property type="match status" value="1"/>
</dbReference>
<reference evidence="6" key="1">
    <citation type="journal article" date="2011" name="ISME J.">
        <title>Comparative metagenomics of microbial communities inhabiting deep-sea hydrothermal vent chimneys with contrasting chemistries.</title>
        <authorList>
            <person name="Xie W."/>
            <person name="Wang F."/>
            <person name="Guo L."/>
            <person name="Chen Z."/>
            <person name="Sievert S.M."/>
            <person name="Meng J."/>
            <person name="Huang G."/>
            <person name="Li Y."/>
            <person name="Yan Q."/>
            <person name="Wu S."/>
            <person name="Wang X."/>
            <person name="Chen S."/>
            <person name="He G."/>
            <person name="Xiao X."/>
            <person name="Xu A."/>
        </authorList>
    </citation>
    <scope>NUCLEOTIDE SEQUENCE</scope>
</reference>
<proteinExistence type="predicted"/>
<dbReference type="Gene3D" id="2.40.50.100">
    <property type="match status" value="1"/>
</dbReference>
<dbReference type="InterPro" id="IPR058627">
    <property type="entry name" value="MdtA-like_C"/>
</dbReference>
<organism evidence="6">
    <name type="scientific">uncultured organism</name>
    <dbReference type="NCBI Taxonomy" id="155900"/>
    <lineage>
        <taxon>unclassified sequences</taxon>
        <taxon>environmental samples</taxon>
    </lineage>
</organism>
<keyword evidence="2" id="KW-0813">Transport</keyword>
<dbReference type="Gene3D" id="2.40.420.20">
    <property type="match status" value="1"/>
</dbReference>
<feature type="coiled-coil region" evidence="3">
    <location>
        <begin position="100"/>
        <end position="134"/>
    </location>
</feature>
<evidence type="ECO:0000256" key="2">
    <source>
        <dbReference type="ARBA" id="ARBA00022448"/>
    </source>
</evidence>
<dbReference type="EMBL" id="GU191796">
    <property type="protein sequence ID" value="ACZ28610.1"/>
    <property type="molecule type" value="Genomic_DNA"/>
</dbReference>
<feature type="domain" description="Multidrug resistance protein MdtA-like barrel-sandwich hybrid" evidence="4">
    <location>
        <begin position="73"/>
        <end position="192"/>
    </location>
</feature>
<protein>
    <submittedName>
        <fullName evidence="6">Efflux transporter RND family MFP subunit</fullName>
    </submittedName>
</protein>
<dbReference type="PROSITE" id="PS51257">
    <property type="entry name" value="PROKAR_LIPOPROTEIN"/>
    <property type="match status" value="1"/>
</dbReference>
<dbReference type="PANTHER" id="PTHR30469:SF20">
    <property type="entry name" value="EFFLUX RND TRANSPORTER PERIPLASMIC ADAPTOR SUBUNIT"/>
    <property type="match status" value="1"/>
</dbReference>
<evidence type="ECO:0000259" key="4">
    <source>
        <dbReference type="Pfam" id="PF25917"/>
    </source>
</evidence>
<dbReference type="AlphaFoldDB" id="E3T2Z8"/>
<dbReference type="InterPro" id="IPR006143">
    <property type="entry name" value="RND_pump_MFP"/>
</dbReference>
<dbReference type="Pfam" id="PF25917">
    <property type="entry name" value="BSH_RND"/>
    <property type="match status" value="1"/>
</dbReference>
<dbReference type="NCBIfam" id="TIGR01730">
    <property type="entry name" value="RND_mfp"/>
    <property type="match status" value="1"/>
</dbReference>
<dbReference type="Gene3D" id="1.10.287.470">
    <property type="entry name" value="Helix hairpin bin"/>
    <property type="match status" value="1"/>
</dbReference>
<feature type="domain" description="Multidrug resistance protein MdtA-like C-terminal permuted SH3" evidence="5">
    <location>
        <begin position="287"/>
        <end position="345"/>
    </location>
</feature>
<dbReference type="GO" id="GO:1990281">
    <property type="term" value="C:efflux pump complex"/>
    <property type="evidence" value="ECO:0007669"/>
    <property type="project" value="TreeGrafter"/>
</dbReference>
<keyword evidence="3" id="KW-0175">Coiled coil</keyword>
<dbReference type="Pfam" id="PF25967">
    <property type="entry name" value="RND-MFP_C"/>
    <property type="match status" value="1"/>
</dbReference>
<dbReference type="SUPFAM" id="SSF111369">
    <property type="entry name" value="HlyD-like secretion proteins"/>
    <property type="match status" value="1"/>
</dbReference>
<dbReference type="GO" id="GO:0015562">
    <property type="term" value="F:efflux transmembrane transporter activity"/>
    <property type="evidence" value="ECO:0007669"/>
    <property type="project" value="TreeGrafter"/>
</dbReference>
<evidence type="ECO:0000256" key="1">
    <source>
        <dbReference type="ARBA" id="ARBA00004196"/>
    </source>
</evidence>
<dbReference type="InterPro" id="IPR058625">
    <property type="entry name" value="MdtA-like_BSH"/>
</dbReference>
<comment type="subcellular location">
    <subcellularLocation>
        <location evidence="1">Cell envelope</location>
    </subcellularLocation>
</comment>
<evidence type="ECO:0000256" key="3">
    <source>
        <dbReference type="SAM" id="Coils"/>
    </source>
</evidence>